<dbReference type="InterPro" id="IPR042307">
    <property type="entry name" value="Reeler_sf"/>
</dbReference>
<dbReference type="PROSITE" id="PS50092">
    <property type="entry name" value="TSP1"/>
    <property type="match status" value="4"/>
</dbReference>
<name>A0AA40G601_9HYME</name>
<dbReference type="InterPro" id="IPR036880">
    <property type="entry name" value="Kunitz_BPTI_sf"/>
</dbReference>
<dbReference type="PROSITE" id="PS51020">
    <property type="entry name" value="SPONDIN"/>
    <property type="match status" value="1"/>
</dbReference>
<dbReference type="EMBL" id="JAHYIQ010000006">
    <property type="protein sequence ID" value="KAK1131104.1"/>
    <property type="molecule type" value="Genomic_DNA"/>
</dbReference>
<evidence type="ECO:0000256" key="5">
    <source>
        <dbReference type="ARBA" id="ARBA00022723"/>
    </source>
</evidence>
<dbReference type="Pfam" id="PF00014">
    <property type="entry name" value="Kunitz_BPTI"/>
    <property type="match status" value="1"/>
</dbReference>
<dbReference type="PROSITE" id="PS00280">
    <property type="entry name" value="BPTI_KUNITZ_1"/>
    <property type="match status" value="1"/>
</dbReference>
<dbReference type="PRINTS" id="PR00759">
    <property type="entry name" value="BASICPTASE"/>
</dbReference>
<keyword evidence="4" id="KW-0272">Extracellular matrix</keyword>
<evidence type="ECO:0000259" key="12">
    <source>
        <dbReference type="PROSITE" id="PS50279"/>
    </source>
</evidence>
<evidence type="ECO:0000256" key="9">
    <source>
        <dbReference type="ARBA" id="ARBA00023157"/>
    </source>
</evidence>
<dbReference type="SMART" id="SM00131">
    <property type="entry name" value="KU"/>
    <property type="match status" value="1"/>
</dbReference>
<keyword evidence="10" id="KW-0325">Glycoprotein</keyword>
<dbReference type="Pfam" id="PF06468">
    <property type="entry name" value="Spond_N"/>
    <property type="match status" value="1"/>
</dbReference>
<dbReference type="InterPro" id="IPR051418">
    <property type="entry name" value="Spondin/Thrombospondin_T1"/>
</dbReference>
<evidence type="ECO:0000259" key="13">
    <source>
        <dbReference type="PROSITE" id="PS51019"/>
    </source>
</evidence>
<dbReference type="Gene3D" id="2.60.40.4060">
    <property type="entry name" value="Reeler domain"/>
    <property type="match status" value="1"/>
</dbReference>
<dbReference type="Gene3D" id="4.10.410.10">
    <property type="entry name" value="Pancreatic trypsin inhibitor Kunitz domain"/>
    <property type="match status" value="1"/>
</dbReference>
<dbReference type="InterPro" id="IPR000884">
    <property type="entry name" value="TSP1_rpt"/>
</dbReference>
<sequence>MIELRNATQRISNRWQGLNQTEKSRRDRLQRGQQSFRRADVFQIAAADFPDPRYRPSGSSSRLVVPDRSLVLLNISAAPPYIVRNFHSFLLLVVPARSRKKTVKIGKIIDMCSFVADCTMLFLTVTTCLAITVQAGCPMRPTAEQTSASRTPGDGDYRILVSGKADKYIPNAVYTVSLQGLRTHERLQQFTRFTLSVNSQHAPNNASARVGYFQLFPDSLTTFNEDCINTISEASDYPKTEIQAMWKAPSSGSGCVVFTGMVLENNVRWYAEDGGLTKTFCEMEPAEAGAFDTEKCCACDEAKYSLTMEGLWSNVTHPKDFPFSVWLTHFSDVIGASHVPSFSFWGKDHIATDGFRQLAEWGSVSGVETELKAKATQLRTLIKAAGLWYPNVNTNTSTNFRVDRKHPMISVASMFGPSPDWVVGVSKLNLCRKDCTWTKSEVIDLYPWDSGTDNGISYMSPNSETKPREKMKPITTLYPEDPRSPFYDPTGRPMLPLARLYLNRERIISRGCDEQILQQQVTQLEIAENTEDTVRPECQTTEYTAWSSCSVTCGKGLRMRTRSYLMPEKAVMFKCNRQLVSKEMCVSSIPECSGEEETDDSGLLPVFNPYCETSDWGHWSECSSTCGPGLKMRTRRFKDPMGRKRCPHVSIVEKVKCMEQACLHGLEEQIDPTCKVTEWSDWSPCSASCGKGVKLRTRLLMVDPSLQQECSSKLELLQQRPCLEQADCTFDMATAKVVCMEEADIGPCRGYFQRWAFVSQKLTCMPFGYGGCRGNRNNFLTAEECNNTCGIVRALLSGQSLNETDAGNSLIPSPKPVHCRVSSWSRWSPCNVTCGIGHVTSYRTIEQEARNGGNPCPKKLQRRSRCQLAPCE</sequence>
<evidence type="ECO:0000256" key="6">
    <source>
        <dbReference type="ARBA" id="ARBA00022729"/>
    </source>
</evidence>
<comment type="subcellular location">
    <subcellularLocation>
        <location evidence="1">Secreted</location>
        <location evidence="1">Extracellular space</location>
        <location evidence="1">Extracellular matrix</location>
    </subcellularLocation>
</comment>
<dbReference type="Gene3D" id="2.60.40.2130">
    <property type="entry name" value="F-spondin domain"/>
    <property type="match status" value="1"/>
</dbReference>
<dbReference type="InterPro" id="IPR002861">
    <property type="entry name" value="Reeler_dom"/>
</dbReference>
<dbReference type="CDD" id="cd00109">
    <property type="entry name" value="Kunitz-type"/>
    <property type="match status" value="1"/>
</dbReference>
<dbReference type="Pfam" id="PF19028">
    <property type="entry name" value="TSP1_spondin"/>
    <property type="match status" value="2"/>
</dbReference>
<evidence type="ECO:0000256" key="7">
    <source>
        <dbReference type="ARBA" id="ARBA00022737"/>
    </source>
</evidence>
<dbReference type="AlphaFoldDB" id="A0AA40G601"/>
<keyword evidence="3" id="KW-0964">Secreted</keyword>
<evidence type="ECO:0000313" key="16">
    <source>
        <dbReference type="Proteomes" id="UP001177670"/>
    </source>
</evidence>
<keyword evidence="9" id="KW-1015">Disulfide bond</keyword>
<evidence type="ECO:0000259" key="14">
    <source>
        <dbReference type="PROSITE" id="PS51020"/>
    </source>
</evidence>
<proteinExistence type="predicted"/>
<keyword evidence="7" id="KW-0677">Repeat</keyword>
<dbReference type="GO" id="GO:0004867">
    <property type="term" value="F:serine-type endopeptidase inhibitor activity"/>
    <property type="evidence" value="ECO:0007669"/>
    <property type="project" value="InterPro"/>
</dbReference>
<dbReference type="Proteomes" id="UP001177670">
    <property type="component" value="Unassembled WGS sequence"/>
</dbReference>
<dbReference type="CDD" id="cd08544">
    <property type="entry name" value="Reeler"/>
    <property type="match status" value="1"/>
</dbReference>
<dbReference type="Gene3D" id="2.20.100.10">
    <property type="entry name" value="Thrombospondin type-1 (TSP1) repeat"/>
    <property type="match status" value="4"/>
</dbReference>
<dbReference type="PROSITE" id="PS50279">
    <property type="entry name" value="BPTI_KUNITZ_2"/>
    <property type="match status" value="1"/>
</dbReference>
<dbReference type="InterPro" id="IPR038678">
    <property type="entry name" value="Spondin_N_sf"/>
</dbReference>
<dbReference type="InterPro" id="IPR044004">
    <property type="entry name" value="TSP1_spondin_dom"/>
</dbReference>
<dbReference type="Pfam" id="PF02014">
    <property type="entry name" value="Reeler"/>
    <property type="match status" value="1"/>
</dbReference>
<dbReference type="SUPFAM" id="SSF82895">
    <property type="entry name" value="TSP-1 type 1 repeat"/>
    <property type="match status" value="4"/>
</dbReference>
<dbReference type="Pfam" id="PF00090">
    <property type="entry name" value="TSP_1"/>
    <property type="match status" value="2"/>
</dbReference>
<evidence type="ECO:0000256" key="11">
    <source>
        <dbReference type="ARBA" id="ARBA00030964"/>
    </source>
</evidence>
<evidence type="ECO:0000256" key="3">
    <source>
        <dbReference type="ARBA" id="ARBA00022525"/>
    </source>
</evidence>
<accession>A0AA40G601</accession>
<dbReference type="SUPFAM" id="SSF57362">
    <property type="entry name" value="BPTI-like"/>
    <property type="match status" value="1"/>
</dbReference>
<reference evidence="15" key="1">
    <citation type="submission" date="2021-10" db="EMBL/GenBank/DDBJ databases">
        <title>Melipona bicolor Genome sequencing and assembly.</title>
        <authorList>
            <person name="Araujo N.S."/>
            <person name="Arias M.C."/>
        </authorList>
    </citation>
    <scope>NUCLEOTIDE SEQUENCE</scope>
    <source>
        <strain evidence="15">USP_2M_L1-L4_2017</strain>
        <tissue evidence="15">Whole body</tissue>
    </source>
</reference>
<dbReference type="SMART" id="SM00209">
    <property type="entry name" value="TSP1"/>
    <property type="match status" value="4"/>
</dbReference>
<dbReference type="GO" id="GO:0007155">
    <property type="term" value="P:cell adhesion"/>
    <property type="evidence" value="ECO:0007669"/>
    <property type="project" value="UniProtKB-KW"/>
</dbReference>
<evidence type="ECO:0000256" key="2">
    <source>
        <dbReference type="ARBA" id="ARBA00019594"/>
    </source>
</evidence>
<keyword evidence="5" id="KW-0479">Metal-binding</keyword>
<organism evidence="15 16">
    <name type="scientific">Melipona bicolor</name>
    <dbReference type="NCBI Taxonomy" id="60889"/>
    <lineage>
        <taxon>Eukaryota</taxon>
        <taxon>Metazoa</taxon>
        <taxon>Ecdysozoa</taxon>
        <taxon>Arthropoda</taxon>
        <taxon>Hexapoda</taxon>
        <taxon>Insecta</taxon>
        <taxon>Pterygota</taxon>
        <taxon>Neoptera</taxon>
        <taxon>Endopterygota</taxon>
        <taxon>Hymenoptera</taxon>
        <taxon>Apocrita</taxon>
        <taxon>Aculeata</taxon>
        <taxon>Apoidea</taxon>
        <taxon>Anthophila</taxon>
        <taxon>Apidae</taxon>
        <taxon>Melipona</taxon>
    </lineage>
</organism>
<feature type="domain" description="Reelin" evidence="13">
    <location>
        <begin position="122"/>
        <end position="293"/>
    </location>
</feature>
<dbReference type="PANTHER" id="PTHR11311">
    <property type="entry name" value="SPONDIN"/>
    <property type="match status" value="1"/>
</dbReference>
<keyword evidence="8" id="KW-0130">Cell adhesion</keyword>
<dbReference type="GO" id="GO:0046872">
    <property type="term" value="F:metal ion binding"/>
    <property type="evidence" value="ECO:0007669"/>
    <property type="project" value="UniProtKB-KW"/>
</dbReference>
<evidence type="ECO:0000313" key="15">
    <source>
        <dbReference type="EMBL" id="KAK1131104.1"/>
    </source>
</evidence>
<dbReference type="InterPro" id="IPR036383">
    <property type="entry name" value="TSP1_rpt_sf"/>
</dbReference>
<keyword evidence="6" id="KW-0732">Signal</keyword>
<comment type="caution">
    <text evidence="15">The sequence shown here is derived from an EMBL/GenBank/DDBJ whole genome shotgun (WGS) entry which is preliminary data.</text>
</comment>
<dbReference type="FunFam" id="2.60.40.2130:FF:000002">
    <property type="entry name" value="Putative Spondin-1"/>
    <property type="match status" value="1"/>
</dbReference>
<dbReference type="InterPro" id="IPR009465">
    <property type="entry name" value="Spondin_N"/>
</dbReference>
<dbReference type="InterPro" id="IPR002223">
    <property type="entry name" value="Kunitz_BPTI"/>
</dbReference>
<evidence type="ECO:0000256" key="10">
    <source>
        <dbReference type="ARBA" id="ARBA00023180"/>
    </source>
</evidence>
<dbReference type="PANTHER" id="PTHR11311:SF23">
    <property type="entry name" value="SPONDIN-1"/>
    <property type="match status" value="1"/>
</dbReference>
<feature type="domain" description="BPTI/Kunitz inhibitor" evidence="12">
    <location>
        <begin position="739"/>
        <end position="789"/>
    </location>
</feature>
<dbReference type="NCBIfam" id="NF038123">
    <property type="entry name" value="NF038123_dom"/>
    <property type="match status" value="1"/>
</dbReference>
<feature type="domain" description="Spondin" evidence="14">
    <location>
        <begin position="292"/>
        <end position="482"/>
    </location>
</feature>
<dbReference type="FunFam" id="4.10.410.10:FF:000046">
    <property type="entry name" value="AGAP011765-PA"/>
    <property type="match status" value="1"/>
</dbReference>
<evidence type="ECO:0000256" key="4">
    <source>
        <dbReference type="ARBA" id="ARBA00022530"/>
    </source>
</evidence>
<evidence type="ECO:0000256" key="8">
    <source>
        <dbReference type="ARBA" id="ARBA00022889"/>
    </source>
</evidence>
<evidence type="ECO:0000256" key="1">
    <source>
        <dbReference type="ARBA" id="ARBA00004498"/>
    </source>
</evidence>
<keyword evidence="16" id="KW-1185">Reference proteome</keyword>
<dbReference type="PROSITE" id="PS51019">
    <property type="entry name" value="REELIN"/>
    <property type="match status" value="1"/>
</dbReference>
<dbReference type="InterPro" id="IPR020901">
    <property type="entry name" value="Prtase_inh_Kunz-CS"/>
</dbReference>
<gene>
    <name evidence="15" type="ORF">K0M31_017401</name>
</gene>
<dbReference type="GO" id="GO:0031012">
    <property type="term" value="C:extracellular matrix"/>
    <property type="evidence" value="ECO:0007669"/>
    <property type="project" value="TreeGrafter"/>
</dbReference>
<protein>
    <recommendedName>
        <fullName evidence="2">Spondin-1</fullName>
    </recommendedName>
    <alternativeName>
        <fullName evidence="11">F-spondin</fullName>
    </alternativeName>
</protein>